<keyword evidence="2" id="KW-1185">Reference proteome</keyword>
<dbReference type="AlphaFoldDB" id="A0A8J6F815"/>
<evidence type="ECO:0000313" key="1">
    <source>
        <dbReference type="EMBL" id="KAG9482446.1"/>
    </source>
</evidence>
<evidence type="ECO:0000313" key="2">
    <source>
        <dbReference type="Proteomes" id="UP000770717"/>
    </source>
</evidence>
<gene>
    <name evidence="1" type="ORF">GDO78_011243</name>
</gene>
<dbReference type="EMBL" id="WNTK01000006">
    <property type="protein sequence ID" value="KAG9482446.1"/>
    <property type="molecule type" value="Genomic_DNA"/>
</dbReference>
<accession>A0A8J6F815</accession>
<proteinExistence type="predicted"/>
<sequence>MTIQVCPPLAMEDNRRSFNISATGKQHSQSSAPAMLCKNRINTHNIQSAAVSIQKSPSITHCQHPFKRFTKIYSFISSTINRATFF</sequence>
<protein>
    <submittedName>
        <fullName evidence="1">Uncharacterized protein</fullName>
    </submittedName>
</protein>
<dbReference type="Proteomes" id="UP000770717">
    <property type="component" value="Unassembled WGS sequence"/>
</dbReference>
<reference evidence="1" key="1">
    <citation type="thesis" date="2020" institute="ProQuest LLC" country="789 East Eisenhower Parkway, Ann Arbor, MI, USA">
        <title>Comparative Genomics and Chromosome Evolution.</title>
        <authorList>
            <person name="Mudd A.B."/>
        </authorList>
    </citation>
    <scope>NUCLEOTIDE SEQUENCE</scope>
    <source>
        <strain evidence="1">HN-11 Male</strain>
        <tissue evidence="1">Kidney and liver</tissue>
    </source>
</reference>
<name>A0A8J6F815_ELECQ</name>
<organism evidence="1 2">
    <name type="scientific">Eleutherodactylus coqui</name>
    <name type="common">Puerto Rican coqui</name>
    <dbReference type="NCBI Taxonomy" id="57060"/>
    <lineage>
        <taxon>Eukaryota</taxon>
        <taxon>Metazoa</taxon>
        <taxon>Chordata</taxon>
        <taxon>Craniata</taxon>
        <taxon>Vertebrata</taxon>
        <taxon>Euteleostomi</taxon>
        <taxon>Amphibia</taxon>
        <taxon>Batrachia</taxon>
        <taxon>Anura</taxon>
        <taxon>Neobatrachia</taxon>
        <taxon>Hyloidea</taxon>
        <taxon>Eleutherodactylidae</taxon>
        <taxon>Eleutherodactylinae</taxon>
        <taxon>Eleutherodactylus</taxon>
        <taxon>Eleutherodactylus</taxon>
    </lineage>
</organism>
<comment type="caution">
    <text evidence="1">The sequence shown here is derived from an EMBL/GenBank/DDBJ whole genome shotgun (WGS) entry which is preliminary data.</text>
</comment>